<feature type="compositionally biased region" description="Polar residues" evidence="1">
    <location>
        <begin position="451"/>
        <end position="468"/>
    </location>
</feature>
<feature type="compositionally biased region" description="Low complexity" evidence="1">
    <location>
        <begin position="1"/>
        <end position="32"/>
    </location>
</feature>
<dbReference type="SUPFAM" id="SSF46689">
    <property type="entry name" value="Homeodomain-like"/>
    <property type="match status" value="1"/>
</dbReference>
<accession>K1X8R5</accession>
<dbReference type="InterPro" id="IPR009057">
    <property type="entry name" value="Homeodomain-like_sf"/>
</dbReference>
<dbReference type="OMA" id="KANCARF"/>
<sequence length="816" mass="89749">MARVSVRSSVSRGEASSPPKQRKSPSPTGPRTRSGRSRSHSVEPEAAMSRKKPGKKIARQASVESDGGVTSAASSVRATPSRKTIRAPPLNPDLSVVEEIDSSGSEHSEDEGIGLEGPSPHSSAVLSPLSGTTTRTTYSEGEMGEMDRSDQIANSLPTLFVNSSELLDLLAPDNATAGDVKNITKLSRLPGQPFASQLKEYEDRFKSVKQTYGSDIIYIRASVVLKKVNGTENADDGNWRPDPVIYAANLATLVLELVPCIEGSEATRLALLSICQVFPKAFVGNFDGYSEVFSTQLMDQTFDLALNLLVQKAIACLRHDSTKPHLLLASCFFESLPDLDDLDPRASFKEVAKDATLKNILHTGNTQNQVDIIYDTMASISEAFHTGKDEKEVNGVVDFTVLETQFPWLDFITAVVQWSRLRFTELSTSIKHRGGIENIKQSLIELLENVNSQSPTPSSPARSVNQQRRPAPSIAPGHQSNTPGLTKAKLMKRKRSEADNYPAPKLGATAASSSSHTLTRSTQGVPVPIPTELPATKRQKRIQPILDNENDDHVDEDLDSTAEYTTAWNEHSREKNKENQTPAVEPNAQRISNDRDLSQEDVAGPSTPKHSRARREESEQSEDQGFQEDQRRIDDRRRRATALTARRNSPEHEDQPQPRARAQVNGREPSSRVESNGAAAPRQEDVRAALSILQAQDEEDGEDYPAPSSTQAALSARLETARARGPQPPRGRTPWSDEDSDRLLAGIAEWGCSWTMIEQTQAFDIPRGQVALKDRARNMKVQYLKNRWPLPVGFENVALGRKEKDAVKAVVPEFDE</sequence>
<evidence type="ECO:0000256" key="1">
    <source>
        <dbReference type="SAM" id="MobiDB-lite"/>
    </source>
</evidence>
<protein>
    <submittedName>
        <fullName evidence="2">MYB DNA-binding domain protein</fullName>
    </submittedName>
</protein>
<feature type="region of interest" description="Disordered" evidence="1">
    <location>
        <begin position="696"/>
        <end position="739"/>
    </location>
</feature>
<dbReference type="OrthoDB" id="5398572at2759"/>
<keyword evidence="3" id="KW-1185">Reference proteome</keyword>
<dbReference type="CDD" id="cd11660">
    <property type="entry name" value="SANT_TRF"/>
    <property type="match status" value="1"/>
</dbReference>
<dbReference type="Gene3D" id="1.10.10.60">
    <property type="entry name" value="Homeodomain-like"/>
    <property type="match status" value="1"/>
</dbReference>
<evidence type="ECO:0000313" key="3">
    <source>
        <dbReference type="Proteomes" id="UP000006753"/>
    </source>
</evidence>
<gene>
    <name evidence="2" type="ORF">MBM_00604</name>
</gene>
<feature type="compositionally biased region" description="Polar residues" evidence="1">
    <location>
        <begin position="71"/>
        <end position="82"/>
    </location>
</feature>
<dbReference type="InParanoid" id="K1X8R5"/>
<dbReference type="GeneID" id="18756539"/>
<keyword evidence="2" id="KW-0238">DNA-binding</keyword>
<dbReference type="STRING" id="1072389.K1X8R5"/>
<feature type="compositionally biased region" description="Basic residues" evidence="1">
    <location>
        <begin position="49"/>
        <end position="58"/>
    </location>
</feature>
<dbReference type="EMBL" id="JH921428">
    <property type="protein sequence ID" value="EKD21491.1"/>
    <property type="molecule type" value="Genomic_DNA"/>
</dbReference>
<feature type="compositionally biased region" description="Acidic residues" evidence="1">
    <location>
        <begin position="548"/>
        <end position="560"/>
    </location>
</feature>
<feature type="region of interest" description="Disordered" evidence="1">
    <location>
        <begin position="1"/>
        <end position="147"/>
    </location>
</feature>
<feature type="compositionally biased region" description="Polar residues" evidence="1">
    <location>
        <begin position="120"/>
        <end position="139"/>
    </location>
</feature>
<dbReference type="HOGENOM" id="CLU_013658_0_0_1"/>
<dbReference type="Proteomes" id="UP000006753">
    <property type="component" value="Unassembled WGS sequence"/>
</dbReference>
<name>K1X8R5_MARBU</name>
<feature type="compositionally biased region" description="Basic and acidic residues" evidence="1">
    <location>
        <begin position="628"/>
        <end position="637"/>
    </location>
</feature>
<dbReference type="AlphaFoldDB" id="K1X8R5"/>
<evidence type="ECO:0000313" key="2">
    <source>
        <dbReference type="EMBL" id="EKD21491.1"/>
    </source>
</evidence>
<dbReference type="KEGG" id="mbe:MBM_00604"/>
<reference evidence="2 3" key="1">
    <citation type="journal article" date="2012" name="BMC Genomics">
        <title>Sequencing the genome of Marssonina brunnea reveals fungus-poplar co-evolution.</title>
        <authorList>
            <person name="Zhu S."/>
            <person name="Cao Y.-Z."/>
            <person name="Jiang C."/>
            <person name="Tan B.-Y."/>
            <person name="Wang Z."/>
            <person name="Feng S."/>
            <person name="Zhang L."/>
            <person name="Su X.-H."/>
            <person name="Brejova B."/>
            <person name="Vinar T."/>
            <person name="Xu M."/>
            <person name="Wang M.-X."/>
            <person name="Zhang S.-G."/>
            <person name="Huang M.-R."/>
            <person name="Wu R."/>
            <person name="Zhou Y."/>
        </authorList>
    </citation>
    <scope>NUCLEOTIDE SEQUENCE [LARGE SCALE GENOMIC DNA]</scope>
    <source>
        <strain evidence="2 3">MB_m1</strain>
    </source>
</reference>
<feature type="region of interest" description="Disordered" evidence="1">
    <location>
        <begin position="451"/>
        <end position="684"/>
    </location>
</feature>
<dbReference type="eggNOG" id="ENOG502SP4F">
    <property type="taxonomic scope" value="Eukaryota"/>
</dbReference>
<proteinExistence type="predicted"/>
<dbReference type="GO" id="GO:0003677">
    <property type="term" value="F:DNA binding"/>
    <property type="evidence" value="ECO:0007669"/>
    <property type="project" value="UniProtKB-KW"/>
</dbReference>
<organism evidence="2 3">
    <name type="scientific">Marssonina brunnea f. sp. multigermtubi (strain MB_m1)</name>
    <name type="common">Marssonina leaf spot fungus</name>
    <dbReference type="NCBI Taxonomy" id="1072389"/>
    <lineage>
        <taxon>Eukaryota</taxon>
        <taxon>Fungi</taxon>
        <taxon>Dikarya</taxon>
        <taxon>Ascomycota</taxon>
        <taxon>Pezizomycotina</taxon>
        <taxon>Leotiomycetes</taxon>
        <taxon>Helotiales</taxon>
        <taxon>Drepanopezizaceae</taxon>
        <taxon>Drepanopeziza</taxon>
    </lineage>
</organism>
<feature type="compositionally biased region" description="Low complexity" evidence="1">
    <location>
        <begin position="508"/>
        <end position="522"/>
    </location>
</feature>